<evidence type="ECO:0000313" key="2">
    <source>
        <dbReference type="Proteomes" id="UP000746595"/>
    </source>
</evidence>
<sequence length="115" mass="12810">MTRDEARTYTRAAVETYYKHFGQYVETPGQETIVLDLGARIGHRVAEATFEEALAIHERIDQLNDNTQTLAHGGLDVTPHDHDYPQAKAAHIESTQQELTAAIDRIVGNGPKGER</sequence>
<accession>A0ABX1G9M0</accession>
<comment type="caution">
    <text evidence="1">The sequence shown here is derived from an EMBL/GenBank/DDBJ whole genome shotgun (WGS) entry which is preliminary data.</text>
</comment>
<gene>
    <name evidence="1" type="ORF">HED64_16170</name>
</gene>
<name>A0ABX1G9M0_9MICC</name>
<evidence type="ECO:0000313" key="1">
    <source>
        <dbReference type="EMBL" id="NKG22235.1"/>
    </source>
</evidence>
<dbReference type="RefSeq" id="WP_168153023.1">
    <property type="nucleotide sequence ID" value="NZ_JAAWVT010000009.1"/>
</dbReference>
<proteinExistence type="predicted"/>
<keyword evidence="2" id="KW-1185">Reference proteome</keyword>
<protein>
    <submittedName>
        <fullName evidence="1">Uncharacterized protein</fullName>
    </submittedName>
</protein>
<reference evidence="1 2" key="1">
    <citation type="submission" date="2020-04" db="EMBL/GenBank/DDBJ databases">
        <title>Paeniglutamicibacter sp. ANT13_2, a novel actinomycete isolated from sediment in Antarctica.</title>
        <authorList>
            <person name="Sakdapetsiri C."/>
            <person name="Pinyakong O."/>
        </authorList>
    </citation>
    <scope>NUCLEOTIDE SEQUENCE [LARGE SCALE GENOMIC DNA]</scope>
    <source>
        <strain evidence="1 2">ANT13_2</strain>
    </source>
</reference>
<organism evidence="1 2">
    <name type="scientific">Paeniglutamicibacter terrestris</name>
    <dbReference type="NCBI Taxonomy" id="2723403"/>
    <lineage>
        <taxon>Bacteria</taxon>
        <taxon>Bacillati</taxon>
        <taxon>Actinomycetota</taxon>
        <taxon>Actinomycetes</taxon>
        <taxon>Micrococcales</taxon>
        <taxon>Micrococcaceae</taxon>
        <taxon>Paeniglutamicibacter</taxon>
    </lineage>
</organism>
<dbReference type="Proteomes" id="UP000746595">
    <property type="component" value="Unassembled WGS sequence"/>
</dbReference>
<dbReference type="EMBL" id="JAAWVT010000009">
    <property type="protein sequence ID" value="NKG22235.1"/>
    <property type="molecule type" value="Genomic_DNA"/>
</dbReference>